<organism evidence="3 4">
    <name type="scientific">Arthrobacter gandavensis</name>
    <dbReference type="NCBI Taxonomy" id="169960"/>
    <lineage>
        <taxon>Bacteria</taxon>
        <taxon>Bacillati</taxon>
        <taxon>Actinomycetota</taxon>
        <taxon>Actinomycetes</taxon>
        <taxon>Micrococcales</taxon>
        <taxon>Micrococcaceae</taxon>
        <taxon>Arthrobacter</taxon>
    </lineage>
</organism>
<dbReference type="InterPro" id="IPR029058">
    <property type="entry name" value="AB_hydrolase_fold"/>
</dbReference>
<evidence type="ECO:0000313" key="4">
    <source>
        <dbReference type="Proteomes" id="UP001500784"/>
    </source>
</evidence>
<dbReference type="InterPro" id="IPR049492">
    <property type="entry name" value="BD-FAE-like_dom"/>
</dbReference>
<accession>A0ABN2NZT3</accession>
<reference evidence="3 4" key="1">
    <citation type="journal article" date="2019" name="Int. J. Syst. Evol. Microbiol.">
        <title>The Global Catalogue of Microorganisms (GCM) 10K type strain sequencing project: providing services to taxonomists for standard genome sequencing and annotation.</title>
        <authorList>
            <consortium name="The Broad Institute Genomics Platform"/>
            <consortium name="The Broad Institute Genome Sequencing Center for Infectious Disease"/>
            <person name="Wu L."/>
            <person name="Ma J."/>
        </authorList>
    </citation>
    <scope>NUCLEOTIDE SEQUENCE [LARGE SCALE GENOMIC DNA]</scope>
    <source>
        <strain evidence="3 4">JCM 13316</strain>
    </source>
</reference>
<comment type="caution">
    <text evidence="3">The sequence shown here is derived from an EMBL/GenBank/DDBJ whole genome shotgun (WGS) entry which is preliminary data.</text>
</comment>
<proteinExistence type="predicted"/>
<dbReference type="EMBL" id="BAAALV010000002">
    <property type="protein sequence ID" value="GAA1906246.1"/>
    <property type="molecule type" value="Genomic_DNA"/>
</dbReference>
<keyword evidence="1 3" id="KW-0378">Hydrolase</keyword>
<evidence type="ECO:0000313" key="3">
    <source>
        <dbReference type="EMBL" id="GAA1906246.1"/>
    </source>
</evidence>
<sequence>MPQRFTYGSHAEQFGELTLPQKGQPLRGTVVVIHGGYWRSIYSLELGRPLAADLAGRGWAAVNLEYRRAGNGGGWPQTFEDISAGIDALADLPELAGFPVPVIALGHSAGGHLAVWAAGRKAPRVPLDAVVSQSGVLDLGRAHELGLSSGAAENFLGTAPEIDPERWRKADPVRMVPVPVPIFALHGAQDITVPLELAENYVKAAEAAGGTAELRLIPGDHFEMITPGTPGWAGVLRTLDDAAAKTAG</sequence>
<dbReference type="Gene3D" id="3.40.50.1820">
    <property type="entry name" value="alpha/beta hydrolase"/>
    <property type="match status" value="1"/>
</dbReference>
<dbReference type="Pfam" id="PF20434">
    <property type="entry name" value="BD-FAE"/>
    <property type="match status" value="1"/>
</dbReference>
<dbReference type="Proteomes" id="UP001500784">
    <property type="component" value="Unassembled WGS sequence"/>
</dbReference>
<protein>
    <submittedName>
        <fullName evidence="3">Alpha/beta hydrolase</fullName>
    </submittedName>
</protein>
<dbReference type="InterPro" id="IPR050300">
    <property type="entry name" value="GDXG_lipolytic_enzyme"/>
</dbReference>
<evidence type="ECO:0000259" key="2">
    <source>
        <dbReference type="Pfam" id="PF20434"/>
    </source>
</evidence>
<dbReference type="RefSeq" id="WP_152225046.1">
    <property type="nucleotide sequence ID" value="NZ_BAAALV010000002.1"/>
</dbReference>
<name>A0ABN2NZT3_9MICC</name>
<gene>
    <name evidence="3" type="ORF">GCM10009688_07740</name>
</gene>
<feature type="domain" description="BD-FAE-like" evidence="2">
    <location>
        <begin position="17"/>
        <end position="199"/>
    </location>
</feature>
<keyword evidence="4" id="KW-1185">Reference proteome</keyword>
<dbReference type="PANTHER" id="PTHR48081:SF33">
    <property type="entry name" value="KYNURENINE FORMAMIDASE"/>
    <property type="match status" value="1"/>
</dbReference>
<dbReference type="GO" id="GO:0016787">
    <property type="term" value="F:hydrolase activity"/>
    <property type="evidence" value="ECO:0007669"/>
    <property type="project" value="UniProtKB-KW"/>
</dbReference>
<evidence type="ECO:0000256" key="1">
    <source>
        <dbReference type="ARBA" id="ARBA00022801"/>
    </source>
</evidence>
<dbReference type="PANTHER" id="PTHR48081">
    <property type="entry name" value="AB HYDROLASE SUPERFAMILY PROTEIN C4A8.06C"/>
    <property type="match status" value="1"/>
</dbReference>
<dbReference type="SUPFAM" id="SSF53474">
    <property type="entry name" value="alpha/beta-Hydrolases"/>
    <property type="match status" value="1"/>
</dbReference>